<gene>
    <name evidence="2" type="ORF">BECKDK2373C_GA0170839_12501</name>
</gene>
<sequence length="186" mass="20776">MCSPPPTKKCARVIYGVSITSNSRNFKYISSRGFADKLENLGCKYIWIFDYKPIGRGGGLRLELNDEQRVEFNDRVSSINKEYPFVIINTEKGAEVVGGCPAAKGTYFHINVDGSVSPCVSIKRGNDEVNLRNGSILDILDSQTFVQFRNIGVVKGCPSKLEPELFNEWIYDNEMKPISKTDHANG</sequence>
<dbReference type="Gene3D" id="3.20.20.70">
    <property type="entry name" value="Aldolase class I"/>
    <property type="match status" value="1"/>
</dbReference>
<dbReference type="InterPro" id="IPR023885">
    <property type="entry name" value="4Fe4S-binding_SPASM_dom"/>
</dbReference>
<dbReference type="SUPFAM" id="SSF102114">
    <property type="entry name" value="Radical SAM enzymes"/>
    <property type="match status" value="1"/>
</dbReference>
<feature type="domain" description="4Fe4S-binding SPASM" evidence="1">
    <location>
        <begin position="100"/>
        <end position="152"/>
    </location>
</feature>
<dbReference type="PANTHER" id="PTHR43524:SF1">
    <property type="entry name" value="RADICAL SAM SUPERFAMILY PROTEIN"/>
    <property type="match status" value="1"/>
</dbReference>
<protein>
    <submittedName>
        <fullName evidence="2">Iron-sulfur cluster-binding domain-containing protein</fullName>
    </submittedName>
</protein>
<proteinExistence type="predicted"/>
<dbReference type="Pfam" id="PF13186">
    <property type="entry name" value="SPASM"/>
    <property type="match status" value="1"/>
</dbReference>
<dbReference type="AlphaFoldDB" id="A0A450TQ70"/>
<dbReference type="InterPro" id="IPR058240">
    <property type="entry name" value="rSAM_sf"/>
</dbReference>
<evidence type="ECO:0000259" key="1">
    <source>
        <dbReference type="Pfam" id="PF13186"/>
    </source>
</evidence>
<reference evidence="2" key="1">
    <citation type="submission" date="2019-02" db="EMBL/GenBank/DDBJ databases">
        <authorList>
            <person name="Gruber-Vodicka R. H."/>
            <person name="Seah K. B. B."/>
        </authorList>
    </citation>
    <scope>NUCLEOTIDE SEQUENCE</scope>
    <source>
        <strain evidence="2">BECK_DK161</strain>
    </source>
</reference>
<name>A0A450TQ70_9GAMM</name>
<accession>A0A450TQ70</accession>
<organism evidence="2">
    <name type="scientific">Candidatus Kentrum sp. DK</name>
    <dbReference type="NCBI Taxonomy" id="2126562"/>
    <lineage>
        <taxon>Bacteria</taxon>
        <taxon>Pseudomonadati</taxon>
        <taxon>Pseudomonadota</taxon>
        <taxon>Gammaproteobacteria</taxon>
        <taxon>Candidatus Kentrum</taxon>
    </lineage>
</organism>
<dbReference type="EMBL" id="CAADEY010000250">
    <property type="protein sequence ID" value="VFJ70246.1"/>
    <property type="molecule type" value="Genomic_DNA"/>
</dbReference>
<dbReference type="InterPro" id="IPR013785">
    <property type="entry name" value="Aldolase_TIM"/>
</dbReference>
<evidence type="ECO:0000313" key="2">
    <source>
        <dbReference type="EMBL" id="VFJ70246.1"/>
    </source>
</evidence>
<dbReference type="PANTHER" id="PTHR43524">
    <property type="entry name" value="RADICAL SAM SUPERFAMILY PROTEIN"/>
    <property type="match status" value="1"/>
</dbReference>